<evidence type="ECO:0000313" key="1">
    <source>
        <dbReference type="Proteomes" id="UP000887540"/>
    </source>
</evidence>
<evidence type="ECO:0000313" key="2">
    <source>
        <dbReference type="WBParaSite" id="ACRNAN_scaffold259.g23180.t1"/>
    </source>
</evidence>
<dbReference type="WBParaSite" id="ACRNAN_scaffold259.g23180.t1">
    <property type="protein sequence ID" value="ACRNAN_scaffold259.g23180.t1"/>
    <property type="gene ID" value="ACRNAN_scaffold259.g23180"/>
</dbReference>
<protein>
    <submittedName>
        <fullName evidence="2">Uncharacterized protein</fullName>
    </submittedName>
</protein>
<dbReference type="Proteomes" id="UP000887540">
    <property type="component" value="Unplaced"/>
</dbReference>
<accession>A0A914DI79</accession>
<keyword evidence="1" id="KW-1185">Reference proteome</keyword>
<proteinExistence type="predicted"/>
<name>A0A914DI79_9BILA</name>
<dbReference type="AlphaFoldDB" id="A0A914DI79"/>
<sequence>MLPFLLVCYRIPYTTNLFLTPDGDVGFLYTDFTIQTSAVLVGIVKMLPGGNTVSIVSNVSVSNVPVPAGPVPVQM</sequence>
<reference evidence="2" key="1">
    <citation type="submission" date="2022-11" db="UniProtKB">
        <authorList>
            <consortium name="WormBaseParasite"/>
        </authorList>
    </citation>
    <scope>IDENTIFICATION</scope>
</reference>
<organism evidence="1 2">
    <name type="scientific">Acrobeloides nanus</name>
    <dbReference type="NCBI Taxonomy" id="290746"/>
    <lineage>
        <taxon>Eukaryota</taxon>
        <taxon>Metazoa</taxon>
        <taxon>Ecdysozoa</taxon>
        <taxon>Nematoda</taxon>
        <taxon>Chromadorea</taxon>
        <taxon>Rhabditida</taxon>
        <taxon>Tylenchina</taxon>
        <taxon>Cephalobomorpha</taxon>
        <taxon>Cephaloboidea</taxon>
        <taxon>Cephalobidae</taxon>
        <taxon>Acrobeloides</taxon>
    </lineage>
</organism>